<dbReference type="AlphaFoldDB" id="A0A9D1NUI6"/>
<comment type="similarity">
    <text evidence="1">Belongs to the short-chain dehydrogenases/reductases (SDR) family.</text>
</comment>
<reference evidence="3" key="2">
    <citation type="journal article" date="2021" name="PeerJ">
        <title>Extensive microbial diversity within the chicken gut microbiome revealed by metagenomics and culture.</title>
        <authorList>
            <person name="Gilroy R."/>
            <person name="Ravi A."/>
            <person name="Getino M."/>
            <person name="Pursley I."/>
            <person name="Horton D.L."/>
            <person name="Alikhan N.F."/>
            <person name="Baker D."/>
            <person name="Gharbi K."/>
            <person name="Hall N."/>
            <person name="Watson M."/>
            <person name="Adriaenssens E.M."/>
            <person name="Foster-Nyarko E."/>
            <person name="Jarju S."/>
            <person name="Secka A."/>
            <person name="Antonio M."/>
            <person name="Oren A."/>
            <person name="Chaudhuri R.R."/>
            <person name="La Ragione R."/>
            <person name="Hildebrand F."/>
            <person name="Pallen M.J."/>
        </authorList>
    </citation>
    <scope>NUCLEOTIDE SEQUENCE</scope>
    <source>
        <strain evidence="3">ChiBcec2-4451</strain>
    </source>
</reference>
<dbReference type="GO" id="GO:0016491">
    <property type="term" value="F:oxidoreductase activity"/>
    <property type="evidence" value="ECO:0007669"/>
    <property type="project" value="UniProtKB-KW"/>
</dbReference>
<accession>A0A9D1NUI6</accession>
<gene>
    <name evidence="3" type="ORF">IAA63_04255</name>
</gene>
<dbReference type="PANTHER" id="PTHR43639:SF1">
    <property type="entry name" value="SHORT-CHAIN DEHYDROGENASE_REDUCTASE FAMILY PROTEIN"/>
    <property type="match status" value="1"/>
</dbReference>
<evidence type="ECO:0000313" key="4">
    <source>
        <dbReference type="Proteomes" id="UP000886723"/>
    </source>
</evidence>
<evidence type="ECO:0000256" key="1">
    <source>
        <dbReference type="ARBA" id="ARBA00006484"/>
    </source>
</evidence>
<dbReference type="InterPro" id="IPR036291">
    <property type="entry name" value="NAD(P)-bd_dom_sf"/>
</dbReference>
<reference evidence="3" key="1">
    <citation type="submission" date="2020-10" db="EMBL/GenBank/DDBJ databases">
        <authorList>
            <person name="Gilroy R."/>
        </authorList>
    </citation>
    <scope>NUCLEOTIDE SEQUENCE</scope>
    <source>
        <strain evidence="3">ChiBcec2-4451</strain>
    </source>
</reference>
<proteinExistence type="inferred from homology"/>
<dbReference type="Gene3D" id="3.40.50.720">
    <property type="entry name" value="NAD(P)-binding Rossmann-like Domain"/>
    <property type="match status" value="1"/>
</dbReference>
<dbReference type="PANTHER" id="PTHR43639">
    <property type="entry name" value="OXIDOREDUCTASE, SHORT-CHAIN DEHYDROGENASE/REDUCTASE FAMILY (AFU_ORTHOLOGUE AFUA_5G02870)"/>
    <property type="match status" value="1"/>
</dbReference>
<name>A0A9D1NUI6_9FIRM</name>
<dbReference type="PRINTS" id="PR00081">
    <property type="entry name" value="GDHRDH"/>
</dbReference>
<dbReference type="InterPro" id="IPR002347">
    <property type="entry name" value="SDR_fam"/>
</dbReference>
<protein>
    <submittedName>
        <fullName evidence="3">SDR family oxidoreductase</fullName>
    </submittedName>
</protein>
<evidence type="ECO:0000313" key="3">
    <source>
        <dbReference type="EMBL" id="HIV12339.1"/>
    </source>
</evidence>
<dbReference type="EMBL" id="DVON01000088">
    <property type="protein sequence ID" value="HIV12339.1"/>
    <property type="molecule type" value="Genomic_DNA"/>
</dbReference>
<sequence length="263" mass="27921">MQQLQDLTGRNILVTGVSRPGGIGAAIVRRLAEYGARVLFHGSADYDQAMGYADASRTFGTDFAETLRKEGMNVTALAPSDLYRPGAGEELIDLAAGEAGYLDGLVLNHAYSTGSSLGQWTEDDIDRHLRVNVLATMMMIQAFAGQKPEGLRGSVTLFTSGQDLGPMTGEIPYAVSKAAEANLSRQAAAALACQNIQVNCVNPGPTDTGYLSGEAHAQVAQAFPLGKWGMPKDAARLVHFLQSEEARWITGQVISSEGGFQRG</sequence>
<dbReference type="CDD" id="cd05233">
    <property type="entry name" value="SDR_c"/>
    <property type="match status" value="1"/>
</dbReference>
<dbReference type="SUPFAM" id="SSF51735">
    <property type="entry name" value="NAD(P)-binding Rossmann-fold domains"/>
    <property type="match status" value="1"/>
</dbReference>
<dbReference type="Proteomes" id="UP000886723">
    <property type="component" value="Unassembled WGS sequence"/>
</dbReference>
<dbReference type="Pfam" id="PF13561">
    <property type="entry name" value="adh_short_C2"/>
    <property type="match status" value="1"/>
</dbReference>
<organism evidence="3 4">
    <name type="scientific">Candidatus Pullilachnospira stercoravium</name>
    <dbReference type="NCBI Taxonomy" id="2840913"/>
    <lineage>
        <taxon>Bacteria</taxon>
        <taxon>Bacillati</taxon>
        <taxon>Bacillota</taxon>
        <taxon>Clostridia</taxon>
        <taxon>Lachnospirales</taxon>
        <taxon>Lachnospiraceae</taxon>
        <taxon>Lachnospiraceae incertae sedis</taxon>
        <taxon>Candidatus Pullilachnospira</taxon>
    </lineage>
</organism>
<keyword evidence="2" id="KW-0560">Oxidoreductase</keyword>
<comment type="caution">
    <text evidence="3">The sequence shown here is derived from an EMBL/GenBank/DDBJ whole genome shotgun (WGS) entry which is preliminary data.</text>
</comment>
<evidence type="ECO:0000256" key="2">
    <source>
        <dbReference type="ARBA" id="ARBA00023002"/>
    </source>
</evidence>